<dbReference type="KEGG" id="mbr:MONBRDRAFT_33995"/>
<dbReference type="SUPFAM" id="SSF55550">
    <property type="entry name" value="SH2 domain"/>
    <property type="match status" value="1"/>
</dbReference>
<evidence type="ECO:0000313" key="7">
    <source>
        <dbReference type="Proteomes" id="UP000001357"/>
    </source>
</evidence>
<keyword evidence="7" id="KW-1185">Reference proteome</keyword>
<dbReference type="CDD" id="cd00173">
    <property type="entry name" value="SH2"/>
    <property type="match status" value="1"/>
</dbReference>
<feature type="compositionally biased region" description="Polar residues" evidence="2">
    <location>
        <begin position="887"/>
        <end position="901"/>
    </location>
</feature>
<sequence length="1106" mass="119826">MGWGAPAAGTPTHRLLRLLGFILAFALGTEGTDCYRQVQGTCTVTCGEDVVGLRDVTYEYTNTSEACLAVQMPEPTITSCLAVSACNYCQDINMTFARPLGKRTGTISTVLLTYSSTRTWRSANGIQLAYSSNLGGWVLTDGTYAVAGIGSSPSLLPFFTVSQTTWTAGDRSGSVSITSFCSSCGSNHYLLPDGLSCNRYREPCMDGESLLAAGTPTSDRVCETLVQENCSRPLLSDSSYCIQCPPGLLLVDGVCSNTCPDELPILDTYTQTCRLCRAGHFGASCVACSNDDCLYCDPSNSTICTQCYYDDALSNGQCELNANTYNAPFYGSDVNGPLIMAAIVEALSSSSNLAIRARSYTDITDGVVAELTMCDRTTFKCYSDAEVEAVLTSDNVTAVLDALNVTMVQPTTTTAAPNSSDLASWLRRNRTIIIIVCIVLFIIILAIVLYLICRNQGNGPKETKLNFDLRRKKSSNSLEIVRTGGYSDDFLERNYAALAWYQQNEFFRASGVDMDGNAQPWMMGIVSARRVEFLLGNQTDGAFCVRVSAHNLCLVLNVSWNGSVWHFPIEMDDELDEMEHGYRIYEVGTDFFFPTLESMIDYHMQEPLLNNVLLTYAVCDGGMSFWKLIDYVRELDASDTESQGPYYPDGRTRRSTVFSIGRSSVGSFVMHNSDGAPTTVHARGSATYHRPDYPSPRRSSAMQGFRQDSQGSFGRRHTNASIRSLTHTIYESAEENGASPSSTGTSVVLIPESRLVEQDSTGSHASSAYSEAMDMEPHEGTARSAMPQDPNSLTLIARTSPRGADAAAHEEAESDLGAEPETEGEGCKPRKTPSSSSRPRATRRLSIGQRTTARSSKSNSLHSPSESLTSLDMTDDHAMPTRPGRVKSQSSSQKVTPPSRSSVHHRAAAETTPLQVPFAMTPNSTPTQPEPVQPEAQQQSQLMPPMTELGMESDNVYTPEPHWESVGGGVDAQGADEDFTWDTMLGTEENRAYNQPRSIHGPSNQSNSWHATPSGSTQQLNLPAANADGPMILSFGGGGDDSDASTQSDATLHNFQTARGHTPSLRDAPATESESDTSSEAHDGDGAIRVVDDRHVRVPHVSNSEI</sequence>
<dbReference type="Gene3D" id="3.30.505.10">
    <property type="entry name" value="SH2 domain"/>
    <property type="match status" value="1"/>
</dbReference>
<feature type="compositionally biased region" description="Polar residues" evidence="2">
    <location>
        <begin position="758"/>
        <end position="769"/>
    </location>
</feature>
<keyword evidence="3" id="KW-0472">Membrane</keyword>
<feature type="compositionally biased region" description="Acidic residues" evidence="2">
    <location>
        <begin position="812"/>
        <end position="824"/>
    </location>
</feature>
<accession>A9V904</accession>
<reference evidence="6 7" key="1">
    <citation type="journal article" date="2008" name="Nature">
        <title>The genome of the choanoflagellate Monosiga brevicollis and the origin of metazoans.</title>
        <authorList>
            <consortium name="JGI Sequencing"/>
            <person name="King N."/>
            <person name="Westbrook M.J."/>
            <person name="Young S.L."/>
            <person name="Kuo A."/>
            <person name="Abedin M."/>
            <person name="Chapman J."/>
            <person name="Fairclough S."/>
            <person name="Hellsten U."/>
            <person name="Isogai Y."/>
            <person name="Letunic I."/>
            <person name="Marr M."/>
            <person name="Pincus D."/>
            <person name="Putnam N."/>
            <person name="Rokas A."/>
            <person name="Wright K.J."/>
            <person name="Zuzow R."/>
            <person name="Dirks W."/>
            <person name="Good M."/>
            <person name="Goodstein D."/>
            <person name="Lemons D."/>
            <person name="Li W."/>
            <person name="Lyons J.B."/>
            <person name="Morris A."/>
            <person name="Nichols S."/>
            <person name="Richter D.J."/>
            <person name="Salamov A."/>
            <person name="Bork P."/>
            <person name="Lim W.A."/>
            <person name="Manning G."/>
            <person name="Miller W.T."/>
            <person name="McGinnis W."/>
            <person name="Shapiro H."/>
            <person name="Tjian R."/>
            <person name="Grigoriev I.V."/>
            <person name="Rokhsar D."/>
        </authorList>
    </citation>
    <scope>NUCLEOTIDE SEQUENCE [LARGE SCALE GENOMIC DNA]</scope>
    <source>
        <strain evidence="7">MX1 / ATCC 50154</strain>
    </source>
</reference>
<keyword evidence="1" id="KW-0727">SH2 domain</keyword>
<dbReference type="AlphaFoldDB" id="A9V904"/>
<feature type="compositionally biased region" description="Polar residues" evidence="2">
    <location>
        <begin position="992"/>
        <end position="1021"/>
    </location>
</feature>
<dbReference type="SUPFAM" id="SSF57184">
    <property type="entry name" value="Growth factor receptor domain"/>
    <property type="match status" value="1"/>
</dbReference>
<feature type="region of interest" description="Disordered" evidence="2">
    <location>
        <begin position="754"/>
        <end position="976"/>
    </location>
</feature>
<feature type="region of interest" description="Disordered" evidence="2">
    <location>
        <begin position="671"/>
        <end position="717"/>
    </location>
</feature>
<dbReference type="FunFam" id="3.30.505.10:FF:000192">
    <property type="match status" value="1"/>
</dbReference>
<keyword evidence="3" id="KW-1133">Transmembrane helix</keyword>
<dbReference type="EMBL" id="CH991569">
    <property type="protein sequence ID" value="EDQ86046.1"/>
    <property type="molecule type" value="Genomic_DNA"/>
</dbReference>
<dbReference type="PANTHER" id="PTHR14388">
    <property type="entry name" value="T CELL-SPECIFIC ADAPTER PROTEIN TSAD"/>
    <property type="match status" value="1"/>
</dbReference>
<evidence type="ECO:0000256" key="1">
    <source>
        <dbReference type="PROSITE-ProRule" id="PRU00191"/>
    </source>
</evidence>
<evidence type="ECO:0000313" key="6">
    <source>
        <dbReference type="EMBL" id="EDQ86046.1"/>
    </source>
</evidence>
<dbReference type="GO" id="GO:0005737">
    <property type="term" value="C:cytoplasm"/>
    <property type="evidence" value="ECO:0000318"/>
    <property type="project" value="GO_Central"/>
</dbReference>
<dbReference type="InParanoid" id="A9V904"/>
<feature type="compositionally biased region" description="Basic and acidic residues" evidence="2">
    <location>
        <begin position="1079"/>
        <end position="1096"/>
    </location>
</feature>
<evidence type="ECO:0000259" key="5">
    <source>
        <dbReference type="PROSITE" id="PS50001"/>
    </source>
</evidence>
<feature type="transmembrane region" description="Helical" evidence="3">
    <location>
        <begin position="432"/>
        <end position="452"/>
    </location>
</feature>
<name>A9V904_MONBE</name>
<gene>
    <name evidence="6" type="ORF">MONBRDRAFT_33995</name>
</gene>
<dbReference type="Proteomes" id="UP000001357">
    <property type="component" value="Unassembled WGS sequence"/>
</dbReference>
<evidence type="ECO:0000256" key="4">
    <source>
        <dbReference type="SAM" id="SignalP"/>
    </source>
</evidence>
<feature type="compositionally biased region" description="Polar residues" evidence="2">
    <location>
        <begin position="1050"/>
        <end position="1059"/>
    </location>
</feature>
<feature type="chain" id="PRO_5002744815" description="SH2 domain-containing protein" evidence="4">
    <location>
        <begin position="32"/>
        <end position="1106"/>
    </location>
</feature>
<feature type="compositionally biased region" description="Polar residues" evidence="2">
    <location>
        <begin position="848"/>
        <end position="872"/>
    </location>
</feature>
<protein>
    <recommendedName>
        <fullName evidence="5">SH2 domain-containing protein</fullName>
    </recommendedName>
</protein>
<feature type="compositionally biased region" description="Polar residues" evidence="2">
    <location>
        <begin position="697"/>
        <end position="712"/>
    </location>
</feature>
<keyword evidence="4" id="KW-0732">Signal</keyword>
<dbReference type="PROSITE" id="PS50001">
    <property type="entry name" value="SH2"/>
    <property type="match status" value="1"/>
</dbReference>
<evidence type="ECO:0000256" key="3">
    <source>
        <dbReference type="SAM" id="Phobius"/>
    </source>
</evidence>
<evidence type="ECO:0000256" key="2">
    <source>
        <dbReference type="SAM" id="MobiDB-lite"/>
    </source>
</evidence>
<dbReference type="InterPro" id="IPR036860">
    <property type="entry name" value="SH2_dom_sf"/>
</dbReference>
<proteinExistence type="predicted"/>
<keyword evidence="3" id="KW-0812">Transmembrane</keyword>
<dbReference type="Pfam" id="PF00017">
    <property type="entry name" value="SH2"/>
    <property type="match status" value="1"/>
</dbReference>
<dbReference type="SMART" id="SM00252">
    <property type="entry name" value="SH2"/>
    <property type="match status" value="1"/>
</dbReference>
<dbReference type="InterPro" id="IPR009030">
    <property type="entry name" value="Growth_fac_rcpt_cys_sf"/>
</dbReference>
<dbReference type="GeneID" id="5894402"/>
<dbReference type="InterPro" id="IPR000980">
    <property type="entry name" value="SH2"/>
</dbReference>
<dbReference type="RefSeq" id="XP_001749240.1">
    <property type="nucleotide sequence ID" value="XM_001749188.1"/>
</dbReference>
<feature type="domain" description="SH2" evidence="5">
    <location>
        <begin position="521"/>
        <end position="618"/>
    </location>
</feature>
<organism evidence="6 7">
    <name type="scientific">Monosiga brevicollis</name>
    <name type="common">Choanoflagellate</name>
    <dbReference type="NCBI Taxonomy" id="81824"/>
    <lineage>
        <taxon>Eukaryota</taxon>
        <taxon>Choanoflagellata</taxon>
        <taxon>Craspedida</taxon>
        <taxon>Salpingoecidae</taxon>
        <taxon>Monosiga</taxon>
    </lineage>
</organism>
<feature type="region of interest" description="Disordered" evidence="2">
    <location>
        <begin position="989"/>
        <end position="1106"/>
    </location>
</feature>
<dbReference type="PANTHER" id="PTHR14388:SF17">
    <property type="entry name" value="SH2 DOMAIN-CONTAINING PROTEIN"/>
    <property type="match status" value="1"/>
</dbReference>
<feature type="signal peptide" evidence="4">
    <location>
        <begin position="1"/>
        <end position="31"/>
    </location>
</feature>